<evidence type="ECO:0000313" key="2">
    <source>
        <dbReference type="EMBL" id="QHT02658.1"/>
    </source>
</evidence>
<name>A0A6C0CDL4_9ZZZZ</name>
<protein>
    <submittedName>
        <fullName evidence="2">Uncharacterized protein</fullName>
    </submittedName>
</protein>
<accession>A0A6C0CDL4</accession>
<feature type="region of interest" description="Disordered" evidence="1">
    <location>
        <begin position="130"/>
        <end position="178"/>
    </location>
</feature>
<feature type="compositionally biased region" description="Polar residues" evidence="1">
    <location>
        <begin position="169"/>
        <end position="178"/>
    </location>
</feature>
<dbReference type="EMBL" id="MN739396">
    <property type="protein sequence ID" value="QHT02658.1"/>
    <property type="molecule type" value="Genomic_DNA"/>
</dbReference>
<sequence>MNYLLLLAGLVLVVCLMNSKDLMKSDLVKSVSSKSKSVSKSLGVDSTTLLVVVFVGAVLFMCMNKSVEGFTDVNPDTKNCDGGKKLRISDPDGVKNQDVMGCFMLNEIPQKVKQVLNLREIEEIEIQEIQFPATLPPESDRPSIPSGGEMDIMAREDYQRNRGQPKAPKNTTPGDKKS</sequence>
<proteinExistence type="predicted"/>
<reference evidence="2" key="1">
    <citation type="journal article" date="2020" name="Nature">
        <title>Giant virus diversity and host interactions through global metagenomics.</title>
        <authorList>
            <person name="Schulz F."/>
            <person name="Roux S."/>
            <person name="Paez-Espino D."/>
            <person name="Jungbluth S."/>
            <person name="Walsh D.A."/>
            <person name="Denef V.J."/>
            <person name="McMahon K.D."/>
            <person name="Konstantinidis K.T."/>
            <person name="Eloe-Fadrosh E.A."/>
            <person name="Kyrpides N.C."/>
            <person name="Woyke T."/>
        </authorList>
    </citation>
    <scope>NUCLEOTIDE SEQUENCE</scope>
    <source>
        <strain evidence="2">GVMAG-M-3300020595-32</strain>
    </source>
</reference>
<organism evidence="2">
    <name type="scientific">viral metagenome</name>
    <dbReference type="NCBI Taxonomy" id="1070528"/>
    <lineage>
        <taxon>unclassified sequences</taxon>
        <taxon>metagenomes</taxon>
        <taxon>organismal metagenomes</taxon>
    </lineage>
</organism>
<evidence type="ECO:0000256" key="1">
    <source>
        <dbReference type="SAM" id="MobiDB-lite"/>
    </source>
</evidence>
<dbReference type="AlphaFoldDB" id="A0A6C0CDL4"/>